<dbReference type="Gene3D" id="1.25.40.20">
    <property type="entry name" value="Ankyrin repeat-containing domain"/>
    <property type="match status" value="1"/>
</dbReference>
<organism evidence="4 5">
    <name type="scientific">Penaeus vannamei</name>
    <name type="common">Whiteleg shrimp</name>
    <name type="synonym">Litopenaeus vannamei</name>
    <dbReference type="NCBI Taxonomy" id="6689"/>
    <lineage>
        <taxon>Eukaryota</taxon>
        <taxon>Metazoa</taxon>
        <taxon>Ecdysozoa</taxon>
        <taxon>Arthropoda</taxon>
        <taxon>Crustacea</taxon>
        <taxon>Multicrustacea</taxon>
        <taxon>Malacostraca</taxon>
        <taxon>Eumalacostraca</taxon>
        <taxon>Eucarida</taxon>
        <taxon>Decapoda</taxon>
        <taxon>Dendrobranchiata</taxon>
        <taxon>Penaeoidea</taxon>
        <taxon>Penaeidae</taxon>
        <taxon>Penaeus</taxon>
    </lineage>
</organism>
<dbReference type="EMBL" id="QCYY01000540">
    <property type="protein sequence ID" value="ROT84434.1"/>
    <property type="molecule type" value="Genomic_DNA"/>
</dbReference>
<keyword evidence="5" id="KW-1185">Reference proteome</keyword>
<keyword evidence="2 3" id="KW-0040">ANK repeat</keyword>
<feature type="repeat" description="ANK" evidence="3">
    <location>
        <begin position="96"/>
        <end position="126"/>
    </location>
</feature>
<evidence type="ECO:0000256" key="3">
    <source>
        <dbReference type="PROSITE-ProRule" id="PRU00023"/>
    </source>
</evidence>
<dbReference type="PRINTS" id="PR01415">
    <property type="entry name" value="ANKYRIN"/>
</dbReference>
<evidence type="ECO:0000256" key="2">
    <source>
        <dbReference type="ARBA" id="ARBA00023043"/>
    </source>
</evidence>
<reference evidence="4 5" key="1">
    <citation type="submission" date="2018-04" db="EMBL/GenBank/DDBJ databases">
        <authorList>
            <person name="Zhang X."/>
            <person name="Yuan J."/>
            <person name="Li F."/>
            <person name="Xiang J."/>
        </authorList>
    </citation>
    <scope>NUCLEOTIDE SEQUENCE [LARGE SCALE GENOMIC DNA]</scope>
    <source>
        <tissue evidence="4">Muscle</tissue>
    </source>
</reference>
<dbReference type="PANTHER" id="PTHR24203:SF14">
    <property type="entry name" value="ANKYRIN REPEAT DOMAIN-CONTAINING PROTEIN 10"/>
    <property type="match status" value="1"/>
</dbReference>
<proteinExistence type="predicted"/>
<reference evidence="4 5" key="2">
    <citation type="submission" date="2019-01" db="EMBL/GenBank/DDBJ databases">
        <title>The decoding of complex shrimp genome reveals the adaptation for benthos swimmer, frequently molting mechanism and breeding impact on genome.</title>
        <authorList>
            <person name="Sun Y."/>
            <person name="Gao Y."/>
            <person name="Yu Y."/>
        </authorList>
    </citation>
    <scope>NUCLEOTIDE SEQUENCE [LARGE SCALE GENOMIC DNA]</scope>
    <source>
        <tissue evidence="4">Muscle</tissue>
    </source>
</reference>
<dbReference type="Proteomes" id="UP000283509">
    <property type="component" value="Unassembled WGS sequence"/>
</dbReference>
<gene>
    <name evidence="4" type="ORF">C7M84_022378</name>
</gene>
<dbReference type="Pfam" id="PF12796">
    <property type="entry name" value="Ank_2"/>
    <property type="match status" value="1"/>
</dbReference>
<dbReference type="SUPFAM" id="SSF48403">
    <property type="entry name" value="Ankyrin repeat"/>
    <property type="match status" value="1"/>
</dbReference>
<comment type="caution">
    <text evidence="4">The sequence shown here is derived from an EMBL/GenBank/DDBJ whole genome shotgun (WGS) entry which is preliminary data.</text>
</comment>
<evidence type="ECO:0000256" key="1">
    <source>
        <dbReference type="ARBA" id="ARBA00022737"/>
    </source>
</evidence>
<name>A0A423U6U6_PENVA</name>
<accession>A0A423U6U6</accession>
<dbReference type="PROSITE" id="PS50088">
    <property type="entry name" value="ANK_REPEAT"/>
    <property type="match status" value="1"/>
</dbReference>
<dbReference type="InterPro" id="IPR002110">
    <property type="entry name" value="Ankyrin_rpt"/>
</dbReference>
<dbReference type="SMART" id="SM00248">
    <property type="entry name" value="ANK"/>
    <property type="match status" value="3"/>
</dbReference>
<dbReference type="AlphaFoldDB" id="A0A423U6U6"/>
<protein>
    <submittedName>
        <fullName evidence="4">Putative ankyrin repeat domain-containing protein 10 isoform X1</fullName>
    </submittedName>
</protein>
<dbReference type="Pfam" id="PF00023">
    <property type="entry name" value="Ank"/>
    <property type="match status" value="1"/>
</dbReference>
<dbReference type="PROSITE" id="PS50297">
    <property type="entry name" value="ANK_REP_REGION"/>
    <property type="match status" value="1"/>
</dbReference>
<dbReference type="STRING" id="6689.A0A423U6U6"/>
<dbReference type="InterPro" id="IPR036770">
    <property type="entry name" value="Ankyrin_rpt-contain_sf"/>
</dbReference>
<evidence type="ECO:0000313" key="5">
    <source>
        <dbReference type="Proteomes" id="UP000283509"/>
    </source>
</evidence>
<sequence length="126" mass="13722">MSKIGEGSGGWGTVSENTLSEKFPLHRACRDGDADFLRSLLRQEAARSHIAVEDTYYGWTPSHWAAYFGKLECLRLLICGLGNGIAANPGQKTSRFSQTPIHIAAFAGHPHCLQWLIQAGADPNAQ</sequence>
<keyword evidence="1" id="KW-0677">Repeat</keyword>
<evidence type="ECO:0000313" key="4">
    <source>
        <dbReference type="EMBL" id="ROT84434.1"/>
    </source>
</evidence>
<feature type="non-terminal residue" evidence="4">
    <location>
        <position position="126"/>
    </location>
</feature>
<dbReference type="OrthoDB" id="6353000at2759"/>
<dbReference type="PANTHER" id="PTHR24203">
    <property type="entry name" value="ANKYRIN REPEAT FAMILY PROTEIN"/>
    <property type="match status" value="1"/>
</dbReference>